<dbReference type="EMBL" id="JACHJJ010000001">
    <property type="protein sequence ID" value="MBB5961419.1"/>
    <property type="molecule type" value="Genomic_DNA"/>
</dbReference>
<feature type="compositionally biased region" description="Pro residues" evidence="2">
    <location>
        <begin position="12"/>
        <end position="21"/>
    </location>
</feature>
<dbReference type="AlphaFoldDB" id="A0A841CVS9"/>
<protein>
    <recommendedName>
        <fullName evidence="5">DUF4352 domain-containing protein</fullName>
    </recommendedName>
</protein>
<dbReference type="InterPro" id="IPR029050">
    <property type="entry name" value="Immunoprotect_excell_Ig-like"/>
</dbReference>
<dbReference type="RefSeq" id="WP_184938210.1">
    <property type="nucleotide sequence ID" value="NZ_BAAAWZ010000001.1"/>
</dbReference>
<evidence type="ECO:0000256" key="2">
    <source>
        <dbReference type="SAM" id="MobiDB-lite"/>
    </source>
</evidence>
<name>A0A841CVS9_PLAVE</name>
<feature type="region of interest" description="Disordered" evidence="2">
    <location>
        <begin position="1"/>
        <end position="24"/>
    </location>
</feature>
<proteinExistence type="predicted"/>
<comment type="caution">
    <text evidence="3">The sequence shown here is derived from an EMBL/GenBank/DDBJ whole genome shotgun (WGS) entry which is preliminary data.</text>
</comment>
<evidence type="ECO:0008006" key="5">
    <source>
        <dbReference type="Google" id="ProtNLM"/>
    </source>
</evidence>
<dbReference type="Proteomes" id="UP000562352">
    <property type="component" value="Unassembled WGS sequence"/>
</dbReference>
<gene>
    <name evidence="3" type="ORF">FHS22_000657</name>
</gene>
<keyword evidence="4" id="KW-1185">Reference proteome</keyword>
<evidence type="ECO:0000256" key="1">
    <source>
        <dbReference type="ARBA" id="ARBA00022729"/>
    </source>
</evidence>
<evidence type="ECO:0000313" key="4">
    <source>
        <dbReference type="Proteomes" id="UP000562352"/>
    </source>
</evidence>
<organism evidence="3 4">
    <name type="scientific">Planomonospora venezuelensis</name>
    <dbReference type="NCBI Taxonomy" id="1999"/>
    <lineage>
        <taxon>Bacteria</taxon>
        <taxon>Bacillati</taxon>
        <taxon>Actinomycetota</taxon>
        <taxon>Actinomycetes</taxon>
        <taxon>Streptosporangiales</taxon>
        <taxon>Streptosporangiaceae</taxon>
        <taxon>Planomonospora</taxon>
    </lineage>
</organism>
<dbReference type="Gene3D" id="2.60.40.1240">
    <property type="match status" value="1"/>
</dbReference>
<accession>A0A841CVS9</accession>
<reference evidence="3 4" key="1">
    <citation type="submission" date="2020-08" db="EMBL/GenBank/DDBJ databases">
        <title>Genomic Encyclopedia of Type Strains, Phase III (KMG-III): the genomes of soil and plant-associated and newly described type strains.</title>
        <authorList>
            <person name="Whitman W."/>
        </authorList>
    </citation>
    <scope>NUCLEOTIDE SEQUENCE [LARGE SCALE GENOMIC DNA]</scope>
    <source>
        <strain evidence="3 4">CECT 3303</strain>
    </source>
</reference>
<sequence length="219" mass="22531">MSTVTPERAPAAAPPRPPRPPGRLRRAGALLAGLALAAAAVALQSAAPEPGERGAPLTSTGRVGDEVAASRFTARVEAVHAARSVEIADAAGAVETATTSGIFVVVEAAATAHREPQKFGRPVLLSGDGKRYTATDKVDSTLDIAYPYVQPGWWTEGVAVFDVPVTALTGSRIVLAPGGGGFIGEAYPPEAEIDLGLDDAGTQRLIAAAKDVHRLEARR</sequence>
<keyword evidence="1" id="KW-0732">Signal</keyword>
<evidence type="ECO:0000313" key="3">
    <source>
        <dbReference type="EMBL" id="MBB5961419.1"/>
    </source>
</evidence>